<dbReference type="Gene3D" id="3.40.50.300">
    <property type="entry name" value="P-loop containing nucleotide triphosphate hydrolases"/>
    <property type="match status" value="2"/>
</dbReference>
<dbReference type="InterPro" id="IPR014001">
    <property type="entry name" value="Helicase_ATP-bd"/>
</dbReference>
<dbReference type="SMART" id="SM00487">
    <property type="entry name" value="DEXDc"/>
    <property type="match status" value="1"/>
</dbReference>
<keyword evidence="2" id="KW-0547">Nucleotide-binding</keyword>
<dbReference type="SUPFAM" id="SSF52540">
    <property type="entry name" value="P-loop containing nucleoside triphosphate hydrolases"/>
    <property type="match status" value="1"/>
</dbReference>
<dbReference type="InterPro" id="IPR006935">
    <property type="entry name" value="Helicase/UvrB_N"/>
</dbReference>
<dbReference type="InterPro" id="IPR027417">
    <property type="entry name" value="P-loop_NTPase"/>
</dbReference>
<accession>A0A2D3FAA9</accession>
<dbReference type="EMBL" id="MF629150">
    <property type="protein sequence ID" value="ATU46997.1"/>
    <property type="molecule type" value="Genomic_DNA"/>
</dbReference>
<keyword evidence="3" id="KW-1185">Reference proteome</keyword>
<feature type="domain" description="Helicase ATP-binding" evidence="1">
    <location>
        <begin position="20"/>
        <end position="189"/>
    </location>
</feature>
<dbReference type="PANTHER" id="PTHR47396">
    <property type="entry name" value="TYPE I RESTRICTION ENZYME ECOKI R PROTEIN"/>
    <property type="match status" value="1"/>
</dbReference>
<proteinExistence type="predicted"/>
<dbReference type="PANTHER" id="PTHR47396:SF1">
    <property type="entry name" value="ATP-DEPENDENT HELICASE IRC3-RELATED"/>
    <property type="match status" value="1"/>
</dbReference>
<keyword evidence="2" id="KW-0378">Hydrolase</keyword>
<evidence type="ECO:0000313" key="3">
    <source>
        <dbReference type="Proteomes" id="UP000262103"/>
    </source>
</evidence>
<dbReference type="PROSITE" id="PS51192">
    <property type="entry name" value="HELICASE_ATP_BIND_1"/>
    <property type="match status" value="1"/>
</dbReference>
<dbReference type="RefSeq" id="YP_009639670.1">
    <property type="nucleotide sequence ID" value="NC_042353.1"/>
</dbReference>
<dbReference type="GO" id="GO:0061749">
    <property type="term" value="F:forked DNA-dependent helicase activity"/>
    <property type="evidence" value="ECO:0007669"/>
    <property type="project" value="TreeGrafter"/>
</dbReference>
<dbReference type="InterPro" id="IPR050742">
    <property type="entry name" value="Helicase_Restrict-Modif_Enz"/>
</dbReference>
<keyword evidence="2" id="KW-0067">ATP-binding</keyword>
<dbReference type="InterPro" id="IPR001650">
    <property type="entry name" value="Helicase_C-like"/>
</dbReference>
<name>A0A2D3FAA9_9CAUD</name>
<dbReference type="GO" id="GO:0016787">
    <property type="term" value="F:hydrolase activity"/>
    <property type="evidence" value="ECO:0007669"/>
    <property type="project" value="InterPro"/>
</dbReference>
<organism evidence="2 3">
    <name type="scientific">Salinibacter phage SRUTV-1</name>
    <dbReference type="NCBI Taxonomy" id="2684227"/>
    <lineage>
        <taxon>Viruses</taxon>
        <taxon>Duplodnaviria</taxon>
        <taxon>Heunggongvirae</taxon>
        <taxon>Uroviricota</taxon>
        <taxon>Caudoviricetes</taxon>
        <taxon>Kairosalinivirus</taxon>
        <taxon>Kairosalinivirus SRUTV1</taxon>
    </lineage>
</organism>
<dbReference type="Pfam" id="PF00271">
    <property type="entry name" value="Helicase_C"/>
    <property type="match status" value="1"/>
</dbReference>
<dbReference type="GO" id="GO:0036121">
    <property type="term" value="F:double-stranded DNA helicase activity"/>
    <property type="evidence" value="ECO:0007669"/>
    <property type="project" value="TreeGrafter"/>
</dbReference>
<evidence type="ECO:0000259" key="1">
    <source>
        <dbReference type="PROSITE" id="PS51192"/>
    </source>
</evidence>
<reference evidence="2 3" key="1">
    <citation type="journal article" date="2018" name="ISME J.">
        <title>Characterization of ecologically diverse viruses infecting co-occurring strains of cosmopolitan hyperhalophilic Bacteroidetes.</title>
        <authorList>
            <person name="Villamor J."/>
            <person name="Ramos-Barbero M.D."/>
            <person name="Gonzalez-Torres P."/>
            <person name="Gabaldon T."/>
            <person name="Rossello-Mora R."/>
            <person name="Meseguer I."/>
            <person name="Martinez-Garcia M."/>
            <person name="Santos F."/>
            <person name="Anton J."/>
        </authorList>
    </citation>
    <scope>NUCLEOTIDE SEQUENCE [LARGE SCALE GENOMIC DNA]</scope>
    <source>
        <strain evidence="2">SRUTV-1</strain>
    </source>
</reference>
<dbReference type="GO" id="GO:0005524">
    <property type="term" value="F:ATP binding"/>
    <property type="evidence" value="ECO:0007669"/>
    <property type="project" value="InterPro"/>
</dbReference>
<dbReference type="GeneID" id="40236468"/>
<protein>
    <submittedName>
        <fullName evidence="2">Superfamily II helicase</fullName>
    </submittedName>
</protein>
<dbReference type="Proteomes" id="UP000262103">
    <property type="component" value="Segment"/>
</dbReference>
<dbReference type="Pfam" id="PF04851">
    <property type="entry name" value="ResIII"/>
    <property type="match status" value="1"/>
</dbReference>
<keyword evidence="2" id="KW-0347">Helicase</keyword>
<evidence type="ECO:0000313" key="2">
    <source>
        <dbReference type="EMBL" id="ATU46997.1"/>
    </source>
</evidence>
<sequence>MSQLFDPRPYQAEDLSRTQDLYAAGKNRLLYHAATGLGKGVFASFLPDRFPALMNDGMLVIVPRREIAFQMRENFSEGHPGLKTGIEMGSQFADGDEDILIVSSHTLGRRDSSRIERWMTEYGIIVNDEAHHTYEGGTHDNVMSWFGQGSDVNAELSSGYDPLVVHMTATPEREDEHSIAPFVQDIIASRDVQFGIENGWLVPIQAHRVVEETLPGGVTDMEGYEADLMVRAYEEFGTGKRVILFAPSVDAAKLAMRRFEERGTPAGFVSGEECQLRGEEAGRKDVIQAHKSGEIRVLTNFGVLVEGYDDPGLQGLVMGRNLSSERLYTQIMGRALRPSVPVDSAGSAEDRRQMIAESDKPFAHIVDIGENVTDLEMQVTAPNVLGVEDETVERLDTGEDAVTDVIDLIDELDEEQPERELRDADPEDIELAAQGVDVWSQTVYNDRLRSFSSMRWVKWGDPAHLALYLPVPPNEKDYYQIDKRETMIYLKPVEGEDRYEAMKIDTGGGVKHRRYGWRGERAKAEKLTDVPVERVPVYMRSVEENIREKGLHADASEQGTVPASDDQITELEDAGYSVNEEEITARTASLLLDAAEIREKLGAIRSGEQGDEDSMELLR</sequence>
<dbReference type="GO" id="GO:0000403">
    <property type="term" value="F:Y-form DNA binding"/>
    <property type="evidence" value="ECO:0007669"/>
    <property type="project" value="TreeGrafter"/>
</dbReference>
<dbReference type="KEGG" id="vg:40236468"/>